<dbReference type="EMBL" id="JACHTF010000029">
    <property type="protein sequence ID" value="MBB1062171.1"/>
    <property type="molecule type" value="Genomic_DNA"/>
</dbReference>
<comment type="caution">
    <text evidence="1">The sequence shown here is derived from an EMBL/GenBank/DDBJ whole genome shotgun (WGS) entry which is preliminary data.</text>
</comment>
<reference evidence="1 2" key="1">
    <citation type="submission" date="2020-08" db="EMBL/GenBank/DDBJ databases">
        <authorList>
            <person name="Xu S."/>
            <person name="Li A."/>
        </authorList>
    </citation>
    <scope>NUCLEOTIDE SEQUENCE [LARGE SCALE GENOMIC DNA]</scope>
    <source>
        <strain evidence="1 2">119BY6-57</strain>
    </source>
</reference>
<organism evidence="1 2">
    <name type="scientific">Marilutibacter spongiae</name>
    <dbReference type="NCBI Taxonomy" id="2025720"/>
    <lineage>
        <taxon>Bacteria</taxon>
        <taxon>Pseudomonadati</taxon>
        <taxon>Pseudomonadota</taxon>
        <taxon>Gammaproteobacteria</taxon>
        <taxon>Lysobacterales</taxon>
        <taxon>Lysobacteraceae</taxon>
        <taxon>Marilutibacter</taxon>
    </lineage>
</organism>
<dbReference type="Proteomes" id="UP000523196">
    <property type="component" value="Unassembled WGS sequence"/>
</dbReference>
<dbReference type="AlphaFoldDB" id="A0A7W3TPM9"/>
<accession>A0A7W3TPM9</accession>
<evidence type="ECO:0000313" key="1">
    <source>
        <dbReference type="EMBL" id="MBB1062171.1"/>
    </source>
</evidence>
<protein>
    <submittedName>
        <fullName evidence="1">Uncharacterized protein</fullName>
    </submittedName>
</protein>
<sequence>MLQRSLGLLRQRWIAGCRDRETALRLLFLCWYGNIEPPSLTGIEGIPDGQELCEQAYASLGGSACQDPEVCFVVALMIELCPWCLGNPDHWETAGPPEASDAYRPHVSAASFAGRGVYGEYFTYMLTGVGG</sequence>
<gene>
    <name evidence="1" type="ORF">H4F98_16475</name>
</gene>
<evidence type="ECO:0000313" key="2">
    <source>
        <dbReference type="Proteomes" id="UP000523196"/>
    </source>
</evidence>
<name>A0A7W3TPM9_9GAMM</name>
<keyword evidence="2" id="KW-1185">Reference proteome</keyword>
<proteinExistence type="predicted"/>